<keyword evidence="2" id="KW-1185">Reference proteome</keyword>
<name>A0ABR8CB64_9CYAN</name>
<dbReference type="Proteomes" id="UP000618445">
    <property type="component" value="Unassembled WGS sequence"/>
</dbReference>
<protein>
    <submittedName>
        <fullName evidence="1">Uncharacterized protein</fullName>
    </submittedName>
</protein>
<dbReference type="RefSeq" id="WP_190578446.1">
    <property type="nucleotide sequence ID" value="NZ_JACJQY010000017.1"/>
</dbReference>
<reference evidence="1 2" key="1">
    <citation type="journal article" date="2020" name="ISME J.">
        <title>Comparative genomics reveals insights into cyanobacterial evolution and habitat adaptation.</title>
        <authorList>
            <person name="Chen M.Y."/>
            <person name="Teng W.K."/>
            <person name="Zhao L."/>
            <person name="Hu C.X."/>
            <person name="Zhou Y.K."/>
            <person name="Han B.P."/>
            <person name="Song L.R."/>
            <person name="Shu W.S."/>
        </authorList>
    </citation>
    <scope>NUCLEOTIDE SEQUENCE [LARGE SCALE GENOMIC DNA]</scope>
    <source>
        <strain evidence="1 2">FACHB-1050</strain>
    </source>
</reference>
<proteinExistence type="predicted"/>
<sequence length="81" mass="9336">MILVNCEGRDLRLFLCNYRSPFSTTQKVGDLYPYQADSIRKCYALSAFSDRLSLHFPPHLQRSPVPTLRSSEQSINEAKKE</sequence>
<organism evidence="1 2">
    <name type="scientific">Phormidium tenue FACHB-1050</name>
    <dbReference type="NCBI Taxonomy" id="2692857"/>
    <lineage>
        <taxon>Bacteria</taxon>
        <taxon>Bacillati</taxon>
        <taxon>Cyanobacteriota</taxon>
        <taxon>Cyanophyceae</taxon>
        <taxon>Oscillatoriophycideae</taxon>
        <taxon>Oscillatoriales</taxon>
        <taxon>Oscillatoriaceae</taxon>
        <taxon>Phormidium</taxon>
    </lineage>
</organism>
<evidence type="ECO:0000313" key="1">
    <source>
        <dbReference type="EMBL" id="MBD2317620.1"/>
    </source>
</evidence>
<comment type="caution">
    <text evidence="1">The sequence shown here is derived from an EMBL/GenBank/DDBJ whole genome shotgun (WGS) entry which is preliminary data.</text>
</comment>
<evidence type="ECO:0000313" key="2">
    <source>
        <dbReference type="Proteomes" id="UP000618445"/>
    </source>
</evidence>
<gene>
    <name evidence="1" type="ORF">H6G05_12290</name>
</gene>
<accession>A0ABR8CB64</accession>
<dbReference type="EMBL" id="JACJQY010000017">
    <property type="protein sequence ID" value="MBD2317620.1"/>
    <property type="molecule type" value="Genomic_DNA"/>
</dbReference>